<evidence type="ECO:0000256" key="3">
    <source>
        <dbReference type="ARBA" id="ARBA00023004"/>
    </source>
</evidence>
<evidence type="ECO:0000256" key="1">
    <source>
        <dbReference type="ARBA" id="ARBA00022617"/>
    </source>
</evidence>
<dbReference type="AlphaFoldDB" id="A0AAD2FTC9"/>
<dbReference type="GO" id="GO:0005737">
    <property type="term" value="C:cytoplasm"/>
    <property type="evidence" value="ECO:0007669"/>
    <property type="project" value="TreeGrafter"/>
</dbReference>
<dbReference type="Pfam" id="PF00173">
    <property type="entry name" value="Cyt-b5"/>
    <property type="match status" value="1"/>
</dbReference>
<evidence type="ECO:0000256" key="4">
    <source>
        <dbReference type="RuleBase" id="RU362121"/>
    </source>
</evidence>
<dbReference type="SUPFAM" id="SSF55856">
    <property type="entry name" value="Cytochrome b5-like heme/steroid binding domain"/>
    <property type="match status" value="1"/>
</dbReference>
<dbReference type="InterPro" id="IPR051872">
    <property type="entry name" value="Cytochrome_b5/Flavoprotein_Rdt"/>
</dbReference>
<keyword evidence="2 4" id="KW-0479">Metal-binding</keyword>
<keyword evidence="1 4" id="KW-0349">Heme</keyword>
<dbReference type="InterPro" id="IPR018506">
    <property type="entry name" value="Cyt_B5_heme-BS"/>
</dbReference>
<feature type="compositionally biased region" description="Basic and acidic residues" evidence="5">
    <location>
        <begin position="62"/>
        <end position="79"/>
    </location>
</feature>
<evidence type="ECO:0000256" key="2">
    <source>
        <dbReference type="ARBA" id="ARBA00022723"/>
    </source>
</evidence>
<feature type="domain" description="Cytochrome b5 heme-binding" evidence="6">
    <location>
        <begin position="95"/>
        <end position="171"/>
    </location>
</feature>
<dbReference type="InterPro" id="IPR001199">
    <property type="entry name" value="Cyt_B5-like_heme/steroid-bd"/>
</dbReference>
<dbReference type="SMART" id="SM01117">
    <property type="entry name" value="Cyt-b5"/>
    <property type="match status" value="1"/>
</dbReference>
<reference evidence="7" key="1">
    <citation type="submission" date="2023-08" db="EMBL/GenBank/DDBJ databases">
        <authorList>
            <person name="Audoor S."/>
            <person name="Bilcke G."/>
        </authorList>
    </citation>
    <scope>NUCLEOTIDE SEQUENCE</scope>
</reference>
<comment type="similarity">
    <text evidence="4">Belongs to the cytochrome b5 family.</text>
</comment>
<dbReference type="GO" id="GO:0020037">
    <property type="term" value="F:heme binding"/>
    <property type="evidence" value="ECO:0007669"/>
    <property type="project" value="UniProtKB-UniRule"/>
</dbReference>
<proteinExistence type="inferred from homology"/>
<feature type="compositionally biased region" description="Basic residues" evidence="5">
    <location>
        <begin position="85"/>
        <end position="95"/>
    </location>
</feature>
<organism evidence="7 8">
    <name type="scientific">Cylindrotheca closterium</name>
    <dbReference type="NCBI Taxonomy" id="2856"/>
    <lineage>
        <taxon>Eukaryota</taxon>
        <taxon>Sar</taxon>
        <taxon>Stramenopiles</taxon>
        <taxon>Ochrophyta</taxon>
        <taxon>Bacillariophyta</taxon>
        <taxon>Bacillariophyceae</taxon>
        <taxon>Bacillariophycidae</taxon>
        <taxon>Bacillariales</taxon>
        <taxon>Bacillariaceae</taxon>
        <taxon>Cylindrotheca</taxon>
    </lineage>
</organism>
<dbReference type="PANTHER" id="PTHR46237:SF1">
    <property type="entry name" value="CYTOCHROME B5 REDUCTASE 4"/>
    <property type="match status" value="1"/>
</dbReference>
<feature type="region of interest" description="Disordered" evidence="5">
    <location>
        <begin position="1"/>
        <end position="107"/>
    </location>
</feature>
<gene>
    <name evidence="7" type="ORF">CYCCA115_LOCUS13456</name>
</gene>
<dbReference type="PANTHER" id="PTHR46237">
    <property type="entry name" value="CYTOCHROME B5 REDUCTASE 4 FAMILY MEMBER"/>
    <property type="match status" value="1"/>
</dbReference>
<accession>A0AAD2FTC9</accession>
<protein>
    <recommendedName>
        <fullName evidence="6">Cytochrome b5 heme-binding domain-containing protein</fullName>
    </recommendedName>
</protein>
<comment type="caution">
    <text evidence="7">The sequence shown here is derived from an EMBL/GenBank/DDBJ whole genome shotgun (WGS) entry which is preliminary data.</text>
</comment>
<dbReference type="InterPro" id="IPR036400">
    <property type="entry name" value="Cyt_B5-like_heme/steroid_sf"/>
</dbReference>
<dbReference type="PROSITE" id="PS00191">
    <property type="entry name" value="CYTOCHROME_B5_1"/>
    <property type="match status" value="1"/>
</dbReference>
<dbReference type="Gene3D" id="3.10.120.10">
    <property type="entry name" value="Cytochrome b5-like heme/steroid binding domain"/>
    <property type="match status" value="1"/>
</dbReference>
<feature type="region of interest" description="Disordered" evidence="5">
    <location>
        <begin position="179"/>
        <end position="213"/>
    </location>
</feature>
<sequence>MFRKKKNAASANASADTSSTSLKDGVATSSLDHHQRQQQQQQQQMTDNGRPPQQPKYSKRKPAVDVRQRGPRKDQKEWKQQQVKQKQKQQGRPLRRNIPMSEVAKHNKKQDGWIVLKGNVYNISPYLSYHPGGASIFKQVLGKDATPLFNKYHRWLNESGFIRQLLLGTIAPNTLPTLAMEEDEEEQEDKDEQDDDGGMKIAMPWGLSGTQNL</sequence>
<dbReference type="EMBL" id="CAKOGP040001803">
    <property type="protein sequence ID" value="CAJ1952246.1"/>
    <property type="molecule type" value="Genomic_DNA"/>
</dbReference>
<keyword evidence="8" id="KW-1185">Reference proteome</keyword>
<feature type="compositionally biased region" description="Acidic residues" evidence="5">
    <location>
        <begin position="180"/>
        <end position="196"/>
    </location>
</feature>
<evidence type="ECO:0000313" key="8">
    <source>
        <dbReference type="Proteomes" id="UP001295423"/>
    </source>
</evidence>
<dbReference type="GO" id="GO:0046872">
    <property type="term" value="F:metal ion binding"/>
    <property type="evidence" value="ECO:0007669"/>
    <property type="project" value="UniProtKB-UniRule"/>
</dbReference>
<dbReference type="PROSITE" id="PS50255">
    <property type="entry name" value="CYTOCHROME_B5_2"/>
    <property type="match status" value="1"/>
</dbReference>
<evidence type="ECO:0000256" key="5">
    <source>
        <dbReference type="SAM" id="MobiDB-lite"/>
    </source>
</evidence>
<evidence type="ECO:0000259" key="6">
    <source>
        <dbReference type="PROSITE" id="PS50255"/>
    </source>
</evidence>
<feature type="compositionally biased region" description="Low complexity" evidence="5">
    <location>
        <begin position="8"/>
        <end position="21"/>
    </location>
</feature>
<dbReference type="GO" id="GO:0004128">
    <property type="term" value="F:cytochrome-b5 reductase activity, acting on NAD(P)H"/>
    <property type="evidence" value="ECO:0007669"/>
    <property type="project" value="TreeGrafter"/>
</dbReference>
<dbReference type="Proteomes" id="UP001295423">
    <property type="component" value="Unassembled WGS sequence"/>
</dbReference>
<keyword evidence="3 4" id="KW-0408">Iron</keyword>
<evidence type="ECO:0000313" key="7">
    <source>
        <dbReference type="EMBL" id="CAJ1952246.1"/>
    </source>
</evidence>
<name>A0AAD2FTC9_9STRA</name>